<keyword evidence="6" id="KW-1185">Reference proteome</keyword>
<sequence length="307" mass="33507">MNLVPDEQPRAWEFVTGPPRCAPGAVSMVGYRALQNPGVIHRGMPSPTLTFIVSLDEGVQAAATPEGLRVARPNPVLLGGLQVQAAHVRQHRGQAGVQLAVHPLAARRLFGVPSAELGAIDFDAGRLLGRRAAELHERVAEAWHWPDAFAVIAEGLRDAWRRRDGATVRPDVARAWQLLETSRGRLPVSLVAERIGVSPRHLTTLFRQEVGRSPKTVAMLMRFRHATVRIADSARRCGSVDLAAVAAHAGYSDQAHLTREFTRFAGAPPRRWLAEEFRNIQDGGHSCGAHCEHDWIESDPVVDPAGP</sequence>
<dbReference type="InterPro" id="IPR009057">
    <property type="entry name" value="Homeodomain-like_sf"/>
</dbReference>
<dbReference type="EMBL" id="ADNV01000229">
    <property type="protein sequence ID" value="EFG77126.1"/>
    <property type="molecule type" value="Genomic_DNA"/>
</dbReference>
<dbReference type="AlphaFoldDB" id="D5P9Y1"/>
<accession>D5P9Y1</accession>
<dbReference type="SUPFAM" id="SSF46689">
    <property type="entry name" value="Homeodomain-like"/>
    <property type="match status" value="1"/>
</dbReference>
<dbReference type="SMART" id="SM00342">
    <property type="entry name" value="HTH_ARAC"/>
    <property type="match status" value="1"/>
</dbReference>
<organism evidence="5 6">
    <name type="scientific">Mycobacterium parascrofulaceum ATCC BAA-614</name>
    <dbReference type="NCBI Taxonomy" id="525368"/>
    <lineage>
        <taxon>Bacteria</taxon>
        <taxon>Bacillati</taxon>
        <taxon>Actinomycetota</taxon>
        <taxon>Actinomycetes</taxon>
        <taxon>Mycobacteriales</taxon>
        <taxon>Mycobacteriaceae</taxon>
        <taxon>Mycobacterium</taxon>
        <taxon>Mycobacterium simiae complex</taxon>
    </lineage>
</organism>
<evidence type="ECO:0000256" key="2">
    <source>
        <dbReference type="ARBA" id="ARBA00023125"/>
    </source>
</evidence>
<protein>
    <submittedName>
        <fullName evidence="5">Transcriptional regulator, AraC family</fullName>
    </submittedName>
</protein>
<keyword evidence="2" id="KW-0238">DNA-binding</keyword>
<evidence type="ECO:0000313" key="5">
    <source>
        <dbReference type="EMBL" id="EFG77126.1"/>
    </source>
</evidence>
<dbReference type="PROSITE" id="PS01124">
    <property type="entry name" value="HTH_ARAC_FAMILY_2"/>
    <property type="match status" value="1"/>
</dbReference>
<feature type="domain" description="HTH araC/xylS-type" evidence="4">
    <location>
        <begin position="173"/>
        <end position="275"/>
    </location>
</feature>
<dbReference type="Gene3D" id="1.10.10.60">
    <property type="entry name" value="Homeodomain-like"/>
    <property type="match status" value="1"/>
</dbReference>
<dbReference type="eggNOG" id="COG2207">
    <property type="taxonomic scope" value="Bacteria"/>
</dbReference>
<reference evidence="5 6" key="1">
    <citation type="submission" date="2010-04" db="EMBL/GenBank/DDBJ databases">
        <authorList>
            <person name="Muzny D."/>
            <person name="Qin X."/>
            <person name="Deng J."/>
            <person name="Jiang H."/>
            <person name="Liu Y."/>
            <person name="Qu J."/>
            <person name="Song X.-Z."/>
            <person name="Zhang L."/>
            <person name="Thornton R."/>
            <person name="Coyle M."/>
            <person name="Francisco L."/>
            <person name="Jackson L."/>
            <person name="Javaid M."/>
            <person name="Korchina V."/>
            <person name="Kovar C."/>
            <person name="Mata R."/>
            <person name="Mathew T."/>
            <person name="Ngo R."/>
            <person name="Nguyen L."/>
            <person name="Nguyen N."/>
            <person name="Okwuonu G."/>
            <person name="Ongeri F."/>
            <person name="Pham C."/>
            <person name="Simmons D."/>
            <person name="Wilczek-Boney K."/>
            <person name="Hale W."/>
            <person name="Jakkamsetti A."/>
            <person name="Pham P."/>
            <person name="Ruth R."/>
            <person name="San Lucas F."/>
            <person name="Warren J."/>
            <person name="Zhang J."/>
            <person name="Zhao Z."/>
            <person name="Zhou C."/>
            <person name="Zhu D."/>
            <person name="Lee S."/>
            <person name="Bess C."/>
            <person name="Blankenburg K."/>
            <person name="Forbes L."/>
            <person name="Fu Q."/>
            <person name="Gubbala S."/>
            <person name="Hirani K."/>
            <person name="Jayaseelan J.C."/>
            <person name="Lara F."/>
            <person name="Munidasa M."/>
            <person name="Palculict T."/>
            <person name="Patil S."/>
            <person name="Pu L.-L."/>
            <person name="Saada N."/>
            <person name="Tang L."/>
            <person name="Weissenberger G."/>
            <person name="Zhu Y."/>
            <person name="Hemphill L."/>
            <person name="Shang Y."/>
            <person name="Youmans B."/>
            <person name="Ayvaz T."/>
            <person name="Ross M."/>
            <person name="Santibanez J."/>
            <person name="Aqrawi P."/>
            <person name="Gross S."/>
            <person name="Joshi V."/>
            <person name="Fowler G."/>
            <person name="Nazareth L."/>
            <person name="Reid J."/>
            <person name="Worley K."/>
            <person name="Petrosino J."/>
            <person name="Highlander S."/>
            <person name="Gibbs R."/>
        </authorList>
    </citation>
    <scope>NUCLEOTIDE SEQUENCE [LARGE SCALE GENOMIC DNA]</scope>
    <source>
        <strain evidence="5 6">ATCC BAA-614</strain>
    </source>
</reference>
<dbReference type="HOGENOM" id="CLU_066193_0_0_11"/>
<evidence type="ECO:0000313" key="6">
    <source>
        <dbReference type="Proteomes" id="UP000003653"/>
    </source>
</evidence>
<proteinExistence type="predicted"/>
<dbReference type="Pfam" id="PF12833">
    <property type="entry name" value="HTH_18"/>
    <property type="match status" value="1"/>
</dbReference>
<dbReference type="Proteomes" id="UP000003653">
    <property type="component" value="Unassembled WGS sequence"/>
</dbReference>
<dbReference type="GO" id="GO:0043565">
    <property type="term" value="F:sequence-specific DNA binding"/>
    <property type="evidence" value="ECO:0007669"/>
    <property type="project" value="InterPro"/>
</dbReference>
<dbReference type="InterPro" id="IPR050204">
    <property type="entry name" value="AraC_XylS_family_regulators"/>
</dbReference>
<dbReference type="InterPro" id="IPR018060">
    <property type="entry name" value="HTH_AraC"/>
</dbReference>
<dbReference type="GO" id="GO:0003700">
    <property type="term" value="F:DNA-binding transcription factor activity"/>
    <property type="evidence" value="ECO:0007669"/>
    <property type="project" value="InterPro"/>
</dbReference>
<evidence type="ECO:0000259" key="4">
    <source>
        <dbReference type="PROSITE" id="PS01124"/>
    </source>
</evidence>
<evidence type="ECO:0000256" key="3">
    <source>
        <dbReference type="ARBA" id="ARBA00023163"/>
    </source>
</evidence>
<dbReference type="PANTHER" id="PTHR46796:SF15">
    <property type="entry name" value="BLL1074 PROTEIN"/>
    <property type="match status" value="1"/>
</dbReference>
<keyword evidence="3" id="KW-0804">Transcription</keyword>
<comment type="caution">
    <text evidence="5">The sequence shown here is derived from an EMBL/GenBank/DDBJ whole genome shotgun (WGS) entry which is preliminary data.</text>
</comment>
<gene>
    <name evidence="5" type="ORF">HMPREF0591_2975</name>
</gene>
<evidence type="ECO:0000256" key="1">
    <source>
        <dbReference type="ARBA" id="ARBA00023015"/>
    </source>
</evidence>
<name>D5P9Y1_9MYCO</name>
<dbReference type="PANTHER" id="PTHR46796">
    <property type="entry name" value="HTH-TYPE TRANSCRIPTIONAL ACTIVATOR RHAS-RELATED"/>
    <property type="match status" value="1"/>
</dbReference>
<keyword evidence="1" id="KW-0805">Transcription regulation</keyword>